<reference evidence="12" key="4">
    <citation type="submission" date="2025-09" db="UniProtKB">
        <authorList>
            <consortium name="Ensembl"/>
        </authorList>
    </citation>
    <scope>IDENTIFICATION</scope>
</reference>
<dbReference type="OMA" id="VHSETCL"/>
<dbReference type="Gene3D" id="3.30.160.60">
    <property type="entry name" value="Classic Zinc Finger"/>
    <property type="match status" value="1"/>
</dbReference>
<feature type="domain" description="RING-type" evidence="9">
    <location>
        <begin position="30"/>
        <end position="70"/>
    </location>
</feature>
<evidence type="ECO:0000313" key="13">
    <source>
        <dbReference type="Proteomes" id="UP000265140"/>
    </source>
</evidence>
<evidence type="ECO:0000256" key="6">
    <source>
        <dbReference type="PROSITE-ProRule" id="PRU00024"/>
    </source>
</evidence>
<dbReference type="InterPro" id="IPR043136">
    <property type="entry name" value="B30.2/SPRY_sf"/>
</dbReference>
<dbReference type="AlphaFoldDB" id="A0A3P8ZTI1"/>
<dbReference type="PANTHER" id="PTHR25465:SF32">
    <property type="entry name" value="BLOODTHIRSTY-RELATED GENE FAMILY, MEMBER 16 ISOFORM X1-RELATED"/>
    <property type="match status" value="1"/>
</dbReference>
<keyword evidence="7" id="KW-0175">Coiled coil</keyword>
<dbReference type="GO" id="GO:0045087">
    <property type="term" value="P:innate immune response"/>
    <property type="evidence" value="ECO:0007669"/>
    <property type="project" value="UniProtKB-KW"/>
</dbReference>
<sequence>MGLWVFLIILFTAEYMASPSGLLSEEQFQCSICRDLFTVPVSIPCGHSFCVACIKGYWDSSVLCHCPKCQRMFAGRPDFLENSFAKEISEKIRAKRGTLEGEPTIQSGGVACDVCTGQKALKSCLVCLTSYCETHLEPHQRVASLKRHKLIDPVGNLEDRMCEKHGRLLELFCRSDQRCVCVLCTETDHGAHDTVPAERESTVKKVQIKKTGAEVQKMIHFRQKKLEEIKHSVKLNRITSKKEIEEGVQVFTSLVRSIERSQAELIKVIEEKQKAAERRAEGLIKDLEQEINELRRRHSELEQLSHTEDHLHLLQSLPSLRSPALTKDWSEISIHSDLCLGIVRSATSHLEEIMRMAVHQLSIKEHEKVQEYAVDVSLNPDTANPWLVLSEDGKQVWDGDTEQSLPDDPQRFNTAPCVLAREGFSTGRCYWEVEVGDKTSWDLGVVRESINRKGVVTLSPEDGYWTICLRRGSEYRACDRQSVLLPLRVKPWRIGIFVDYEEGMVSFFNVTDSSHIYSFTGYHFAERMFPLFNPDIKDNWNNQSPLIICPVVVVNGDGTLDEDITI</sequence>
<protein>
    <recommendedName>
        <fullName evidence="14">E3 ubiquitin-protein ligase TRIM39-like</fullName>
    </recommendedName>
</protein>
<organism evidence="12 13">
    <name type="scientific">Esox lucius</name>
    <name type="common">Northern pike</name>
    <dbReference type="NCBI Taxonomy" id="8010"/>
    <lineage>
        <taxon>Eukaryota</taxon>
        <taxon>Metazoa</taxon>
        <taxon>Chordata</taxon>
        <taxon>Craniata</taxon>
        <taxon>Vertebrata</taxon>
        <taxon>Euteleostomi</taxon>
        <taxon>Actinopterygii</taxon>
        <taxon>Neopterygii</taxon>
        <taxon>Teleostei</taxon>
        <taxon>Protacanthopterygii</taxon>
        <taxon>Esociformes</taxon>
        <taxon>Esocidae</taxon>
        <taxon>Esox</taxon>
    </lineage>
</organism>
<dbReference type="InterPro" id="IPR058030">
    <property type="entry name" value="TRIM8/14/16/25/29/45/65_CC"/>
</dbReference>
<dbReference type="PRINTS" id="PR01407">
    <property type="entry name" value="BUTYPHLNCDUF"/>
</dbReference>
<dbReference type="Gene3D" id="2.60.120.920">
    <property type="match status" value="1"/>
</dbReference>
<dbReference type="SMART" id="SM00589">
    <property type="entry name" value="PRY"/>
    <property type="match status" value="1"/>
</dbReference>
<dbReference type="GO" id="GO:0008270">
    <property type="term" value="F:zinc ion binding"/>
    <property type="evidence" value="ECO:0007669"/>
    <property type="project" value="UniProtKB-KW"/>
</dbReference>
<dbReference type="Pfam" id="PF13445">
    <property type="entry name" value="zf-RING_UBOX"/>
    <property type="match status" value="1"/>
</dbReference>
<evidence type="ECO:0000259" key="9">
    <source>
        <dbReference type="PROSITE" id="PS50089"/>
    </source>
</evidence>
<dbReference type="InterPro" id="IPR017907">
    <property type="entry name" value="Znf_RING_CS"/>
</dbReference>
<dbReference type="GO" id="GO:0005737">
    <property type="term" value="C:cytoplasm"/>
    <property type="evidence" value="ECO:0007669"/>
    <property type="project" value="UniProtKB-ARBA"/>
</dbReference>
<dbReference type="Pfam" id="PF00643">
    <property type="entry name" value="zf-B_box"/>
    <property type="match status" value="1"/>
</dbReference>
<dbReference type="CDD" id="cd19802">
    <property type="entry name" value="Bbox1_TRIM8-like"/>
    <property type="match status" value="1"/>
</dbReference>
<reference evidence="12" key="2">
    <citation type="submission" date="2020-02" db="EMBL/GenBank/DDBJ databases">
        <title>Esox lucius (northern pike) genome, fEsoLuc1, primary haplotype.</title>
        <authorList>
            <person name="Myers G."/>
            <person name="Karagic N."/>
            <person name="Meyer A."/>
            <person name="Pippel M."/>
            <person name="Reichard M."/>
            <person name="Winkler S."/>
            <person name="Tracey A."/>
            <person name="Sims Y."/>
            <person name="Howe K."/>
            <person name="Rhie A."/>
            <person name="Formenti G."/>
            <person name="Durbin R."/>
            <person name="Fedrigo O."/>
            <person name="Jarvis E.D."/>
        </authorList>
    </citation>
    <scope>NUCLEOTIDE SEQUENCE [LARGE SCALE GENOMIC DNA]</scope>
</reference>
<dbReference type="SUPFAM" id="SSF57850">
    <property type="entry name" value="RING/U-box"/>
    <property type="match status" value="1"/>
</dbReference>
<dbReference type="InterPro" id="IPR001870">
    <property type="entry name" value="B30.2/SPRY"/>
</dbReference>
<dbReference type="SUPFAM" id="SSF57845">
    <property type="entry name" value="B-box zinc-binding domain"/>
    <property type="match status" value="1"/>
</dbReference>
<dbReference type="PROSITE" id="PS50119">
    <property type="entry name" value="ZF_BBOX"/>
    <property type="match status" value="1"/>
</dbReference>
<evidence type="ECO:0000313" key="12">
    <source>
        <dbReference type="Ensembl" id="ENSELUP00000031608.2"/>
    </source>
</evidence>
<dbReference type="Gene3D" id="3.30.40.10">
    <property type="entry name" value="Zinc/RING finger domain, C3HC4 (zinc finger)"/>
    <property type="match status" value="1"/>
</dbReference>
<reference evidence="13" key="1">
    <citation type="journal article" date="2014" name="PLoS ONE">
        <title>The genome and linkage map of the northern pike (Esox lucius): conserved synteny revealed between the salmonid sister group and the Neoteleostei.</title>
        <authorList>
            <person name="Rondeau E.B."/>
            <person name="Minkley D.R."/>
            <person name="Leong J.S."/>
            <person name="Messmer A.M."/>
            <person name="Jantzen J.R."/>
            <person name="von Schalburg K.R."/>
            <person name="Lemon C."/>
            <person name="Bird N.H."/>
            <person name="Koop B.F."/>
        </authorList>
    </citation>
    <scope>NUCLEOTIDE SEQUENCE</scope>
</reference>
<evidence type="ECO:0000256" key="4">
    <source>
        <dbReference type="ARBA" id="ARBA00022833"/>
    </source>
</evidence>
<accession>A0A3P8ZTI1</accession>
<dbReference type="PROSITE" id="PS50188">
    <property type="entry name" value="B302_SPRY"/>
    <property type="match status" value="1"/>
</dbReference>
<feature type="domain" description="B30.2/SPRY" evidence="11">
    <location>
        <begin position="356"/>
        <end position="551"/>
    </location>
</feature>
<dbReference type="STRING" id="8010.ENSELUP00000031608"/>
<dbReference type="Pfam" id="PF00622">
    <property type="entry name" value="SPRY"/>
    <property type="match status" value="1"/>
</dbReference>
<dbReference type="SMART" id="SM00184">
    <property type="entry name" value="RING"/>
    <property type="match status" value="1"/>
</dbReference>
<keyword evidence="8" id="KW-0732">Signal</keyword>
<dbReference type="CDD" id="cd19769">
    <property type="entry name" value="Bbox2_TRIM16-like"/>
    <property type="match status" value="1"/>
</dbReference>
<dbReference type="FunFam" id="2.60.120.920:FF:000004">
    <property type="entry name" value="Butyrophilin subfamily 1 member A1"/>
    <property type="match status" value="1"/>
</dbReference>
<dbReference type="InParanoid" id="A0A3P8ZTI1"/>
<dbReference type="InterPro" id="IPR001841">
    <property type="entry name" value="Znf_RING"/>
</dbReference>
<keyword evidence="4" id="KW-0862">Zinc</keyword>
<dbReference type="SMART" id="SM00336">
    <property type="entry name" value="BBOX"/>
    <property type="match status" value="2"/>
</dbReference>
<dbReference type="InterPro" id="IPR027370">
    <property type="entry name" value="Znf-RING_euk"/>
</dbReference>
<dbReference type="PROSITE" id="PS50089">
    <property type="entry name" value="ZF_RING_2"/>
    <property type="match status" value="1"/>
</dbReference>
<keyword evidence="5" id="KW-0391">Immunity</keyword>
<dbReference type="Gene3D" id="4.10.830.40">
    <property type="match status" value="1"/>
</dbReference>
<evidence type="ECO:0008006" key="14">
    <source>
        <dbReference type="Google" id="ProtNLM"/>
    </source>
</evidence>
<keyword evidence="3 6" id="KW-0863">Zinc-finger</keyword>
<feature type="coiled-coil region" evidence="7">
    <location>
        <begin position="258"/>
        <end position="304"/>
    </location>
</feature>
<dbReference type="SUPFAM" id="SSF49899">
    <property type="entry name" value="Concanavalin A-like lectins/glucanases"/>
    <property type="match status" value="1"/>
</dbReference>
<dbReference type="CDD" id="cd13733">
    <property type="entry name" value="SPRY_PRY_C-I_1"/>
    <property type="match status" value="1"/>
</dbReference>
<feature type="domain" description="B box-type" evidence="10">
    <location>
        <begin position="157"/>
        <end position="197"/>
    </location>
</feature>
<keyword evidence="13" id="KW-1185">Reference proteome</keyword>
<keyword evidence="1" id="KW-0399">Innate immunity</keyword>
<dbReference type="InterPro" id="IPR006574">
    <property type="entry name" value="PRY"/>
</dbReference>
<evidence type="ECO:0000256" key="7">
    <source>
        <dbReference type="SAM" id="Coils"/>
    </source>
</evidence>
<dbReference type="SMART" id="SM00449">
    <property type="entry name" value="SPRY"/>
    <property type="match status" value="1"/>
</dbReference>
<dbReference type="InterPro" id="IPR013320">
    <property type="entry name" value="ConA-like_dom_sf"/>
</dbReference>
<dbReference type="Bgee" id="ENSELUG00000009199">
    <property type="expression patterns" value="Expressed in liver and 2 other cell types or tissues"/>
</dbReference>
<evidence type="ECO:0000256" key="3">
    <source>
        <dbReference type="ARBA" id="ARBA00022771"/>
    </source>
</evidence>
<evidence type="ECO:0000259" key="11">
    <source>
        <dbReference type="PROSITE" id="PS50188"/>
    </source>
</evidence>
<dbReference type="GeneTree" id="ENSGT01040000240385"/>
<evidence type="ECO:0000256" key="5">
    <source>
        <dbReference type="ARBA" id="ARBA00022859"/>
    </source>
</evidence>
<dbReference type="InterPro" id="IPR013083">
    <property type="entry name" value="Znf_RING/FYVE/PHD"/>
</dbReference>
<evidence type="ECO:0000256" key="2">
    <source>
        <dbReference type="ARBA" id="ARBA00022723"/>
    </source>
</evidence>
<dbReference type="InterPro" id="IPR003877">
    <property type="entry name" value="SPRY_dom"/>
</dbReference>
<evidence type="ECO:0000259" key="10">
    <source>
        <dbReference type="PROSITE" id="PS50119"/>
    </source>
</evidence>
<dbReference type="Proteomes" id="UP000265140">
    <property type="component" value="Chromosome 24"/>
</dbReference>
<dbReference type="InterPro" id="IPR000315">
    <property type="entry name" value="Znf_B-box"/>
</dbReference>
<name>A0A3P8ZTI1_ESOLU</name>
<reference evidence="12" key="3">
    <citation type="submission" date="2025-08" db="UniProtKB">
        <authorList>
            <consortium name="Ensembl"/>
        </authorList>
    </citation>
    <scope>IDENTIFICATION</scope>
</reference>
<evidence type="ECO:0000256" key="8">
    <source>
        <dbReference type="SAM" id="SignalP"/>
    </source>
</evidence>
<evidence type="ECO:0000256" key="1">
    <source>
        <dbReference type="ARBA" id="ARBA00022588"/>
    </source>
</evidence>
<dbReference type="Pfam" id="PF13765">
    <property type="entry name" value="PRY"/>
    <property type="match status" value="1"/>
</dbReference>
<keyword evidence="2" id="KW-0479">Metal-binding</keyword>
<dbReference type="OrthoDB" id="6270329at2759"/>
<feature type="signal peptide" evidence="8">
    <location>
        <begin position="1"/>
        <end position="17"/>
    </location>
</feature>
<dbReference type="Ensembl" id="ENSELUT00000005339.3">
    <property type="protein sequence ID" value="ENSELUP00000031608.2"/>
    <property type="gene ID" value="ENSELUG00000009199.3"/>
</dbReference>
<feature type="chain" id="PRO_5044272928" description="E3 ubiquitin-protein ligase TRIM39-like" evidence="8">
    <location>
        <begin position="18"/>
        <end position="566"/>
    </location>
</feature>
<dbReference type="PANTHER" id="PTHR25465">
    <property type="entry name" value="B-BOX DOMAIN CONTAINING"/>
    <property type="match status" value="1"/>
</dbReference>
<dbReference type="Pfam" id="PF25600">
    <property type="entry name" value="TRIM_CC"/>
    <property type="match status" value="1"/>
</dbReference>
<dbReference type="PROSITE" id="PS00518">
    <property type="entry name" value="ZF_RING_1"/>
    <property type="match status" value="1"/>
</dbReference>
<proteinExistence type="predicted"/>
<dbReference type="InterPro" id="IPR003879">
    <property type="entry name" value="Butyrophylin_SPRY"/>
</dbReference>
<dbReference type="InterPro" id="IPR051051">
    <property type="entry name" value="E3_ubiq-ligase_TRIM/RNF"/>
</dbReference>